<dbReference type="PANTHER" id="PTHR45630">
    <property type="entry name" value="CATION-TRANSPORTING ATPASE-RELATED"/>
    <property type="match status" value="1"/>
</dbReference>
<keyword evidence="7" id="KW-1278">Translocase</keyword>
<sequence length="163" mass="18518">MTINSFACAMGSENGSIPSQIAKAGKASFWTTELMALVRIPKGVKIVKPKSSMFKKVPHVYSHPETDSTILKYFTCKKVKYIWDPESGTFSPLHGLDQGYHLSFFHNTTPLSIREQQKRHVLYGPNAIPVHVTPIIVLLFKQALSPFYIFQLFSVCVWYSDQY</sequence>
<proteinExistence type="predicted"/>
<keyword evidence="2" id="KW-0597">Phosphoprotein</keyword>
<evidence type="ECO:0000313" key="10">
    <source>
        <dbReference type="RefSeq" id="XP_012940615.1"/>
    </source>
</evidence>
<dbReference type="PANTHER" id="PTHR45630:SF8">
    <property type="entry name" value="CATION-TRANSPORTING ATPASE"/>
    <property type="match status" value="1"/>
</dbReference>
<evidence type="ECO:0000259" key="8">
    <source>
        <dbReference type="Pfam" id="PF00690"/>
    </source>
</evidence>
<evidence type="ECO:0000256" key="2">
    <source>
        <dbReference type="ARBA" id="ARBA00022553"/>
    </source>
</evidence>
<dbReference type="GeneID" id="101854028"/>
<name>A0ABM1A4D8_APLCA</name>
<dbReference type="RefSeq" id="XP_012940615.1">
    <property type="nucleotide sequence ID" value="XM_013085161.1"/>
</dbReference>
<keyword evidence="4" id="KW-0547">Nucleotide-binding</keyword>
<evidence type="ECO:0000256" key="3">
    <source>
        <dbReference type="ARBA" id="ARBA00022723"/>
    </source>
</evidence>
<dbReference type="Pfam" id="PF00690">
    <property type="entry name" value="Cation_ATPase_N"/>
    <property type="match status" value="1"/>
</dbReference>
<evidence type="ECO:0000256" key="6">
    <source>
        <dbReference type="ARBA" id="ARBA00022842"/>
    </source>
</evidence>
<evidence type="ECO:0000256" key="5">
    <source>
        <dbReference type="ARBA" id="ARBA00022840"/>
    </source>
</evidence>
<evidence type="ECO:0000313" key="9">
    <source>
        <dbReference type="Proteomes" id="UP000694888"/>
    </source>
</evidence>
<evidence type="ECO:0000256" key="1">
    <source>
        <dbReference type="ARBA" id="ARBA00004141"/>
    </source>
</evidence>
<keyword evidence="6" id="KW-0460">Magnesium</keyword>
<dbReference type="SUPFAM" id="SSF81665">
    <property type="entry name" value="Calcium ATPase, transmembrane domain M"/>
    <property type="match status" value="1"/>
</dbReference>
<dbReference type="Proteomes" id="UP000694888">
    <property type="component" value="Unplaced"/>
</dbReference>
<protein>
    <submittedName>
        <fullName evidence="10">Probable cation-transporting ATPase 13A3</fullName>
    </submittedName>
</protein>
<evidence type="ECO:0000256" key="7">
    <source>
        <dbReference type="ARBA" id="ARBA00022967"/>
    </source>
</evidence>
<accession>A0ABM1A4D8</accession>
<keyword evidence="5" id="KW-0067">ATP-binding</keyword>
<reference evidence="10" key="1">
    <citation type="submission" date="2025-08" db="UniProtKB">
        <authorList>
            <consortium name="RefSeq"/>
        </authorList>
    </citation>
    <scope>IDENTIFICATION</scope>
</reference>
<dbReference type="InterPro" id="IPR004014">
    <property type="entry name" value="ATPase_P-typ_cation-transptr_N"/>
</dbReference>
<organism evidence="9 10">
    <name type="scientific">Aplysia californica</name>
    <name type="common">California sea hare</name>
    <dbReference type="NCBI Taxonomy" id="6500"/>
    <lineage>
        <taxon>Eukaryota</taxon>
        <taxon>Metazoa</taxon>
        <taxon>Spiralia</taxon>
        <taxon>Lophotrochozoa</taxon>
        <taxon>Mollusca</taxon>
        <taxon>Gastropoda</taxon>
        <taxon>Heterobranchia</taxon>
        <taxon>Euthyneura</taxon>
        <taxon>Tectipleura</taxon>
        <taxon>Aplysiida</taxon>
        <taxon>Aplysioidea</taxon>
        <taxon>Aplysiidae</taxon>
        <taxon>Aplysia</taxon>
    </lineage>
</organism>
<evidence type="ECO:0000256" key="4">
    <source>
        <dbReference type="ARBA" id="ARBA00022741"/>
    </source>
</evidence>
<comment type="subcellular location">
    <subcellularLocation>
        <location evidence="1">Membrane</location>
        <topology evidence="1">Multi-pass membrane protein</topology>
    </subcellularLocation>
</comment>
<feature type="non-terminal residue" evidence="10">
    <location>
        <position position="163"/>
    </location>
</feature>
<gene>
    <name evidence="10" type="primary">LOC101854028</name>
</gene>
<keyword evidence="3" id="KW-0479">Metal-binding</keyword>
<dbReference type="InterPro" id="IPR006544">
    <property type="entry name" value="P-type_TPase_V"/>
</dbReference>
<keyword evidence="9" id="KW-1185">Reference proteome</keyword>
<dbReference type="InterPro" id="IPR023298">
    <property type="entry name" value="ATPase_P-typ_TM_dom_sf"/>
</dbReference>
<feature type="domain" description="Cation-transporting P-type ATPase N-terminal" evidence="8">
    <location>
        <begin position="111"/>
        <end position="158"/>
    </location>
</feature>